<reference evidence="3" key="1">
    <citation type="submission" date="2006-10" db="EMBL/GenBank/DDBJ databases">
        <title>Complete sequence of Solibacter usitatus Ellin6076.</title>
        <authorList>
            <consortium name="US DOE Joint Genome Institute"/>
            <person name="Copeland A."/>
            <person name="Lucas S."/>
            <person name="Lapidus A."/>
            <person name="Barry K."/>
            <person name="Detter J.C."/>
            <person name="Glavina del Rio T."/>
            <person name="Hammon N."/>
            <person name="Israni S."/>
            <person name="Dalin E."/>
            <person name="Tice H."/>
            <person name="Pitluck S."/>
            <person name="Thompson L.S."/>
            <person name="Brettin T."/>
            <person name="Bruce D."/>
            <person name="Han C."/>
            <person name="Tapia R."/>
            <person name="Gilna P."/>
            <person name="Schmutz J."/>
            <person name="Larimer F."/>
            <person name="Land M."/>
            <person name="Hauser L."/>
            <person name="Kyrpides N."/>
            <person name="Mikhailova N."/>
            <person name="Janssen P.H."/>
            <person name="Kuske C.R."/>
            <person name="Richardson P."/>
        </authorList>
    </citation>
    <scope>NUCLEOTIDE SEQUENCE</scope>
    <source>
        <strain evidence="3">Ellin6076</strain>
    </source>
</reference>
<dbReference type="PANTHER" id="PTHR43569:SF2">
    <property type="entry name" value="AMIDOHYDROLASE-RELATED DOMAIN-CONTAINING PROTEIN"/>
    <property type="match status" value="1"/>
</dbReference>
<accession>Q02B68</accession>
<evidence type="ECO:0000313" key="3">
    <source>
        <dbReference type="EMBL" id="ABJ81698.1"/>
    </source>
</evidence>
<keyword evidence="3" id="KW-0378">Hydrolase</keyword>
<dbReference type="HOGENOM" id="CLU_044590_3_0_0"/>
<dbReference type="STRING" id="234267.Acid_0697"/>
<comment type="similarity">
    <text evidence="1">Belongs to the metallo-dependent hydrolases superfamily.</text>
</comment>
<dbReference type="eggNOG" id="COG3618">
    <property type="taxonomic scope" value="Bacteria"/>
</dbReference>
<dbReference type="Pfam" id="PF04909">
    <property type="entry name" value="Amidohydro_2"/>
    <property type="match status" value="1"/>
</dbReference>
<dbReference type="EMBL" id="CP000473">
    <property type="protein sequence ID" value="ABJ81698.1"/>
    <property type="molecule type" value="Genomic_DNA"/>
</dbReference>
<name>Q02B68_SOLUE</name>
<proteinExistence type="inferred from homology"/>
<dbReference type="InterPro" id="IPR032466">
    <property type="entry name" value="Metal_Hydrolase"/>
</dbReference>
<dbReference type="PANTHER" id="PTHR43569">
    <property type="entry name" value="AMIDOHYDROLASE"/>
    <property type="match status" value="1"/>
</dbReference>
<sequence>MMIDAHHHLWKYSAADYGWISPEMRVIRRDFLPENLEELMHHFGIEGTVAVQARQSLEETGWLLGLAADHPLIRGVVGWVPLTDGAGVKRHLDKFAGNKRLRGVRHVIQDEADPRYILRKDFNEGVRELRGYGLRYDILIFERHLPAAIEFVDRHPNQTFILDHVAKPRIKDKVIAPWDRNMRELAKRQNVYCKLSGMVTEADPQRWTPEGLQPYIDVVLAAFGPRRVMYGSDWPVMLLAGDYARWFGTAQNAIARLSKAEQDRIMGGTAAEAYGL</sequence>
<dbReference type="OrthoDB" id="5450317at2"/>
<evidence type="ECO:0000256" key="1">
    <source>
        <dbReference type="ARBA" id="ARBA00038310"/>
    </source>
</evidence>
<dbReference type="Gene3D" id="3.20.20.140">
    <property type="entry name" value="Metal-dependent hydrolases"/>
    <property type="match status" value="1"/>
</dbReference>
<gene>
    <name evidence="3" type="ordered locus">Acid_0697</name>
</gene>
<dbReference type="KEGG" id="sus:Acid_0697"/>
<dbReference type="InParanoid" id="Q02B68"/>
<dbReference type="GO" id="GO:0016787">
    <property type="term" value="F:hydrolase activity"/>
    <property type="evidence" value="ECO:0007669"/>
    <property type="project" value="UniProtKB-KW"/>
</dbReference>
<protein>
    <submittedName>
        <fullName evidence="3">Amidohydrolase 2</fullName>
    </submittedName>
</protein>
<dbReference type="AlphaFoldDB" id="Q02B68"/>
<dbReference type="InterPro" id="IPR006680">
    <property type="entry name" value="Amidohydro-rel"/>
</dbReference>
<dbReference type="InterPro" id="IPR052350">
    <property type="entry name" value="Metallo-dep_Lactonases"/>
</dbReference>
<evidence type="ECO:0000259" key="2">
    <source>
        <dbReference type="Pfam" id="PF04909"/>
    </source>
</evidence>
<feature type="domain" description="Amidohydrolase-related" evidence="2">
    <location>
        <begin position="3"/>
        <end position="276"/>
    </location>
</feature>
<dbReference type="SUPFAM" id="SSF51556">
    <property type="entry name" value="Metallo-dependent hydrolases"/>
    <property type="match status" value="1"/>
</dbReference>
<organism evidence="3">
    <name type="scientific">Solibacter usitatus (strain Ellin6076)</name>
    <dbReference type="NCBI Taxonomy" id="234267"/>
    <lineage>
        <taxon>Bacteria</taxon>
        <taxon>Pseudomonadati</taxon>
        <taxon>Acidobacteriota</taxon>
        <taxon>Terriglobia</taxon>
        <taxon>Bryobacterales</taxon>
        <taxon>Solibacteraceae</taxon>
        <taxon>Candidatus Solibacter</taxon>
    </lineage>
</organism>